<name>A0A5B7EYI4_PORTR</name>
<dbReference type="EMBL" id="VSRR010004586">
    <property type="protein sequence ID" value="MPC40120.1"/>
    <property type="molecule type" value="Genomic_DNA"/>
</dbReference>
<protein>
    <submittedName>
        <fullName evidence="1">Uncharacterized protein</fullName>
    </submittedName>
</protein>
<gene>
    <name evidence="1" type="ORF">E2C01_033674</name>
</gene>
<evidence type="ECO:0000313" key="1">
    <source>
        <dbReference type="EMBL" id="MPC40120.1"/>
    </source>
</evidence>
<accession>A0A5B7EYI4</accession>
<dbReference type="Proteomes" id="UP000324222">
    <property type="component" value="Unassembled WGS sequence"/>
</dbReference>
<evidence type="ECO:0000313" key="2">
    <source>
        <dbReference type="Proteomes" id="UP000324222"/>
    </source>
</evidence>
<organism evidence="1 2">
    <name type="scientific">Portunus trituberculatus</name>
    <name type="common">Swimming crab</name>
    <name type="synonym">Neptunus trituberculatus</name>
    <dbReference type="NCBI Taxonomy" id="210409"/>
    <lineage>
        <taxon>Eukaryota</taxon>
        <taxon>Metazoa</taxon>
        <taxon>Ecdysozoa</taxon>
        <taxon>Arthropoda</taxon>
        <taxon>Crustacea</taxon>
        <taxon>Multicrustacea</taxon>
        <taxon>Malacostraca</taxon>
        <taxon>Eumalacostraca</taxon>
        <taxon>Eucarida</taxon>
        <taxon>Decapoda</taxon>
        <taxon>Pleocyemata</taxon>
        <taxon>Brachyura</taxon>
        <taxon>Eubrachyura</taxon>
        <taxon>Portunoidea</taxon>
        <taxon>Portunidae</taxon>
        <taxon>Portuninae</taxon>
        <taxon>Portunus</taxon>
    </lineage>
</organism>
<proteinExistence type="predicted"/>
<comment type="caution">
    <text evidence="1">The sequence shown here is derived from an EMBL/GenBank/DDBJ whole genome shotgun (WGS) entry which is preliminary data.</text>
</comment>
<dbReference type="AlphaFoldDB" id="A0A5B7EYI4"/>
<keyword evidence="2" id="KW-1185">Reference proteome</keyword>
<sequence>MENIHLVRTSLTAGIECGQELVAPQAVQFCVLGDPAWLPRTLTHDALKATGSKHWTPPKDPSFLEEGRKADELLGHFNANDLRPNYRTLKKFSLQGCSAGKLYLSSSPVKWILVSSCERPGRAAGQAPLPRGTSLPVPSMHVTGFSRFVSGLTCTPTSTASRRVRPGNKR</sequence>
<reference evidence="1 2" key="1">
    <citation type="submission" date="2019-05" db="EMBL/GenBank/DDBJ databases">
        <title>Another draft genome of Portunus trituberculatus and its Hox gene families provides insights of decapod evolution.</title>
        <authorList>
            <person name="Jeong J.-H."/>
            <person name="Song I."/>
            <person name="Kim S."/>
            <person name="Choi T."/>
            <person name="Kim D."/>
            <person name="Ryu S."/>
            <person name="Kim W."/>
        </authorList>
    </citation>
    <scope>NUCLEOTIDE SEQUENCE [LARGE SCALE GENOMIC DNA]</scope>
    <source>
        <tissue evidence="1">Muscle</tissue>
    </source>
</reference>